<evidence type="ECO:0000313" key="3">
    <source>
        <dbReference type="EMBL" id="WDI31169.1"/>
    </source>
</evidence>
<accession>A0AAF0CF75</accession>
<name>A0AAF0CF75_9PROT</name>
<protein>
    <submittedName>
        <fullName evidence="3">PH domain-containing protein</fullName>
    </submittedName>
</protein>
<dbReference type="Pfam" id="PF03703">
    <property type="entry name" value="bPH_2"/>
    <property type="match status" value="1"/>
</dbReference>
<dbReference type="Proteomes" id="UP001214043">
    <property type="component" value="Chromosome"/>
</dbReference>
<dbReference type="RefSeq" id="WP_274492992.1">
    <property type="nucleotide sequence ID" value="NZ_CP118166.1"/>
</dbReference>
<dbReference type="PANTHER" id="PTHR37938">
    <property type="entry name" value="BLL0215 PROTEIN"/>
    <property type="match status" value="1"/>
</dbReference>
<sequence length="180" mass="20327">MSYVDKTLAGGEEVIHRANFNWTYSFFPVLWFSLGAAALALMFFIQYASGVPYEELKVGWWSAAVGGACGSIILLNHMIILITTEIVVTTYRFVFKKGLISRDTQEVSLGKIEEITLHQSIWGRFLGYGQLVLRGTGVGVITLPDLDDPIRLRKIIENAKSALRADQRKHRRVNEDEDDY</sequence>
<evidence type="ECO:0000313" key="4">
    <source>
        <dbReference type="Proteomes" id="UP001214043"/>
    </source>
</evidence>
<feature type="transmembrane region" description="Helical" evidence="1">
    <location>
        <begin position="60"/>
        <end position="88"/>
    </location>
</feature>
<evidence type="ECO:0000259" key="2">
    <source>
        <dbReference type="Pfam" id="PF03703"/>
    </source>
</evidence>
<keyword evidence="1" id="KW-0472">Membrane</keyword>
<dbReference type="EMBL" id="CP118166">
    <property type="protein sequence ID" value="WDI31169.1"/>
    <property type="molecule type" value="Genomic_DNA"/>
</dbReference>
<dbReference type="PANTHER" id="PTHR37938:SF1">
    <property type="entry name" value="BLL0215 PROTEIN"/>
    <property type="match status" value="1"/>
</dbReference>
<dbReference type="KEGG" id="hfl:PUV54_14555"/>
<feature type="domain" description="YdbS-like PH" evidence="2">
    <location>
        <begin position="83"/>
        <end position="156"/>
    </location>
</feature>
<keyword evidence="1" id="KW-1133">Transmembrane helix</keyword>
<reference evidence="3" key="1">
    <citation type="submission" date="2023-02" db="EMBL/GenBank/DDBJ databases">
        <title>Genome sequence of Hyphococcus flavus.</title>
        <authorList>
            <person name="Rong J.-C."/>
            <person name="Zhao Q."/>
            <person name="Yi M."/>
            <person name="Wu J.-Y."/>
        </authorList>
    </citation>
    <scope>NUCLEOTIDE SEQUENCE</scope>
    <source>
        <strain evidence="3">MCCC 1K03223</strain>
    </source>
</reference>
<dbReference type="AlphaFoldDB" id="A0AAF0CF75"/>
<feature type="transmembrane region" description="Helical" evidence="1">
    <location>
        <begin position="26"/>
        <end position="48"/>
    </location>
</feature>
<proteinExistence type="predicted"/>
<keyword evidence="4" id="KW-1185">Reference proteome</keyword>
<gene>
    <name evidence="3" type="ORF">PUV54_14555</name>
</gene>
<evidence type="ECO:0000256" key="1">
    <source>
        <dbReference type="SAM" id="Phobius"/>
    </source>
</evidence>
<organism evidence="3 4">
    <name type="scientific">Hyphococcus flavus</name>
    <dbReference type="NCBI Taxonomy" id="1866326"/>
    <lineage>
        <taxon>Bacteria</taxon>
        <taxon>Pseudomonadati</taxon>
        <taxon>Pseudomonadota</taxon>
        <taxon>Alphaproteobacteria</taxon>
        <taxon>Parvularculales</taxon>
        <taxon>Parvularculaceae</taxon>
        <taxon>Hyphococcus</taxon>
    </lineage>
</organism>
<keyword evidence="1" id="KW-0812">Transmembrane</keyword>
<dbReference type="InterPro" id="IPR005182">
    <property type="entry name" value="YdbS-like_PH"/>
</dbReference>